<evidence type="ECO:0000313" key="2">
    <source>
        <dbReference type="Proteomes" id="UP000790377"/>
    </source>
</evidence>
<reference evidence="1" key="1">
    <citation type="journal article" date="2021" name="New Phytol.">
        <title>Evolutionary innovations through gain and loss of genes in the ectomycorrhizal Boletales.</title>
        <authorList>
            <person name="Wu G."/>
            <person name="Miyauchi S."/>
            <person name="Morin E."/>
            <person name="Kuo A."/>
            <person name="Drula E."/>
            <person name="Varga T."/>
            <person name="Kohler A."/>
            <person name="Feng B."/>
            <person name="Cao Y."/>
            <person name="Lipzen A."/>
            <person name="Daum C."/>
            <person name="Hundley H."/>
            <person name="Pangilinan J."/>
            <person name="Johnson J."/>
            <person name="Barry K."/>
            <person name="LaButti K."/>
            <person name="Ng V."/>
            <person name="Ahrendt S."/>
            <person name="Min B."/>
            <person name="Choi I.G."/>
            <person name="Park H."/>
            <person name="Plett J.M."/>
            <person name="Magnuson J."/>
            <person name="Spatafora J.W."/>
            <person name="Nagy L.G."/>
            <person name="Henrissat B."/>
            <person name="Grigoriev I.V."/>
            <person name="Yang Z.L."/>
            <person name="Xu J."/>
            <person name="Martin F.M."/>
        </authorList>
    </citation>
    <scope>NUCLEOTIDE SEQUENCE</scope>
    <source>
        <strain evidence="1">ATCC 28755</strain>
    </source>
</reference>
<dbReference type="EMBL" id="MU267598">
    <property type="protein sequence ID" value="KAH7915670.1"/>
    <property type="molecule type" value="Genomic_DNA"/>
</dbReference>
<sequence>MAFYSNLNTQIRPYLAGTILACFIIFFLTSGIHDEASGWTDLLHKPDFPDFGQFKRLETLPSEQFPHDDSKRIIAIGDIHGMNDSLHLLLSEVSYDPQQDTLIHLGDIITKGPVKGSLAVLSYLSANKVKGVRGNNDQKVIEWRAWMDWILSLPGGEEWLIQKDKNWPKHRNFYDSMYLGHDDAVDDAANKHWGDRVPKGWAPLNKHYKVARAMSRDHYNYLLSLPLIIYAPAGHTYFVHAGLLPSDPHYRPTHPSQPLSHWPQMLQSEPDVEVLRGLQELAILKDVPQNNDPYIVTNIRGVKKSNKITKSSSKGTPWAEIWNDIMGRCKGLDAVQGRSVSPSQFANFHVEFEANKGGSRPLPCYPSTIVYAHAATRGLDIKRWSVGLDSGCTYGRRLSAIILDKNSFNASSSTFTPDSPTDESVPVHSHHIPYGDNGQARILSVRCR</sequence>
<dbReference type="Proteomes" id="UP000790377">
    <property type="component" value="Unassembled WGS sequence"/>
</dbReference>
<name>A0ACB8AQR2_9AGAM</name>
<protein>
    <submittedName>
        <fullName evidence="1">Metallo-dependent phosphatase-like protein</fullName>
    </submittedName>
</protein>
<accession>A0ACB8AQR2</accession>
<keyword evidence="2" id="KW-1185">Reference proteome</keyword>
<comment type="caution">
    <text evidence="1">The sequence shown here is derived from an EMBL/GenBank/DDBJ whole genome shotgun (WGS) entry which is preliminary data.</text>
</comment>
<gene>
    <name evidence="1" type="ORF">BJ138DRAFT_1132550</name>
</gene>
<proteinExistence type="predicted"/>
<evidence type="ECO:0000313" key="1">
    <source>
        <dbReference type="EMBL" id="KAH7915670.1"/>
    </source>
</evidence>
<organism evidence="1 2">
    <name type="scientific">Hygrophoropsis aurantiaca</name>
    <dbReference type="NCBI Taxonomy" id="72124"/>
    <lineage>
        <taxon>Eukaryota</taxon>
        <taxon>Fungi</taxon>
        <taxon>Dikarya</taxon>
        <taxon>Basidiomycota</taxon>
        <taxon>Agaricomycotina</taxon>
        <taxon>Agaricomycetes</taxon>
        <taxon>Agaricomycetidae</taxon>
        <taxon>Boletales</taxon>
        <taxon>Coniophorineae</taxon>
        <taxon>Hygrophoropsidaceae</taxon>
        <taxon>Hygrophoropsis</taxon>
    </lineage>
</organism>